<gene>
    <name evidence="1" type="ORF">DPMN_002779</name>
</gene>
<keyword evidence="2" id="KW-1185">Reference proteome</keyword>
<accession>A0A9D4RU78</accession>
<sequence>MTSRRGTGESGTASLPVWRTYGADLGLAVPEHRGGGLIEGLGAAVISTLNVLGKPFRGSGRRLMAEEVAIKAVQRVVKRKSVLLIVKGRTVITL</sequence>
<dbReference type="EMBL" id="JAIWYP010000001">
    <property type="protein sequence ID" value="KAH3878878.1"/>
    <property type="molecule type" value="Genomic_DNA"/>
</dbReference>
<evidence type="ECO:0000313" key="2">
    <source>
        <dbReference type="Proteomes" id="UP000828390"/>
    </source>
</evidence>
<reference evidence="1" key="2">
    <citation type="submission" date="2020-11" db="EMBL/GenBank/DDBJ databases">
        <authorList>
            <person name="McCartney M.A."/>
            <person name="Auch B."/>
            <person name="Kono T."/>
            <person name="Mallez S."/>
            <person name="Becker A."/>
            <person name="Gohl D.M."/>
            <person name="Silverstein K.A.T."/>
            <person name="Koren S."/>
            <person name="Bechman K.B."/>
            <person name="Herman A."/>
            <person name="Abrahante J.E."/>
            <person name="Garbe J."/>
        </authorList>
    </citation>
    <scope>NUCLEOTIDE SEQUENCE</scope>
    <source>
        <strain evidence="1">Duluth1</strain>
        <tissue evidence="1">Whole animal</tissue>
    </source>
</reference>
<comment type="caution">
    <text evidence="1">The sequence shown here is derived from an EMBL/GenBank/DDBJ whole genome shotgun (WGS) entry which is preliminary data.</text>
</comment>
<dbReference type="Proteomes" id="UP000828390">
    <property type="component" value="Unassembled WGS sequence"/>
</dbReference>
<dbReference type="AlphaFoldDB" id="A0A9D4RU78"/>
<name>A0A9D4RU78_DREPO</name>
<organism evidence="1 2">
    <name type="scientific">Dreissena polymorpha</name>
    <name type="common">Zebra mussel</name>
    <name type="synonym">Mytilus polymorpha</name>
    <dbReference type="NCBI Taxonomy" id="45954"/>
    <lineage>
        <taxon>Eukaryota</taxon>
        <taxon>Metazoa</taxon>
        <taxon>Spiralia</taxon>
        <taxon>Lophotrochozoa</taxon>
        <taxon>Mollusca</taxon>
        <taxon>Bivalvia</taxon>
        <taxon>Autobranchia</taxon>
        <taxon>Heteroconchia</taxon>
        <taxon>Euheterodonta</taxon>
        <taxon>Imparidentia</taxon>
        <taxon>Neoheterodontei</taxon>
        <taxon>Myida</taxon>
        <taxon>Dreissenoidea</taxon>
        <taxon>Dreissenidae</taxon>
        <taxon>Dreissena</taxon>
    </lineage>
</organism>
<protein>
    <submittedName>
        <fullName evidence="1">Uncharacterized protein</fullName>
    </submittedName>
</protein>
<reference evidence="1" key="1">
    <citation type="journal article" date="2019" name="bioRxiv">
        <title>The Genome of the Zebra Mussel, Dreissena polymorpha: A Resource for Invasive Species Research.</title>
        <authorList>
            <person name="McCartney M.A."/>
            <person name="Auch B."/>
            <person name="Kono T."/>
            <person name="Mallez S."/>
            <person name="Zhang Y."/>
            <person name="Obille A."/>
            <person name="Becker A."/>
            <person name="Abrahante J.E."/>
            <person name="Garbe J."/>
            <person name="Badalamenti J.P."/>
            <person name="Herman A."/>
            <person name="Mangelson H."/>
            <person name="Liachko I."/>
            <person name="Sullivan S."/>
            <person name="Sone E.D."/>
            <person name="Koren S."/>
            <person name="Silverstein K.A.T."/>
            <person name="Beckman K.B."/>
            <person name="Gohl D.M."/>
        </authorList>
    </citation>
    <scope>NUCLEOTIDE SEQUENCE</scope>
    <source>
        <strain evidence="1">Duluth1</strain>
        <tissue evidence="1">Whole animal</tissue>
    </source>
</reference>
<proteinExistence type="predicted"/>
<evidence type="ECO:0000313" key="1">
    <source>
        <dbReference type="EMBL" id="KAH3878878.1"/>
    </source>
</evidence>